<dbReference type="InterPro" id="IPR029039">
    <property type="entry name" value="Flavoprotein-like_sf"/>
</dbReference>
<dbReference type="Proteomes" id="UP001143545">
    <property type="component" value="Unassembled WGS sequence"/>
</dbReference>
<dbReference type="GO" id="GO:0005829">
    <property type="term" value="C:cytosol"/>
    <property type="evidence" value="ECO:0007669"/>
    <property type="project" value="TreeGrafter"/>
</dbReference>
<gene>
    <name evidence="2" type="ORF">NBRC110019_17930</name>
</gene>
<dbReference type="EMBL" id="BRVP01000011">
    <property type="protein sequence ID" value="GLB52753.1"/>
    <property type="molecule type" value="Genomic_DNA"/>
</dbReference>
<dbReference type="Pfam" id="PF03358">
    <property type="entry name" value="FMN_red"/>
    <property type="match status" value="1"/>
</dbReference>
<evidence type="ECO:0000313" key="3">
    <source>
        <dbReference type="Proteomes" id="UP001143545"/>
    </source>
</evidence>
<accession>A0A9W6B8E9</accession>
<dbReference type="InterPro" id="IPR050712">
    <property type="entry name" value="NAD(P)H-dep_reductase"/>
</dbReference>
<organism evidence="2 3">
    <name type="scientific">Neptunitalea chrysea</name>
    <dbReference type="NCBI Taxonomy" id="1647581"/>
    <lineage>
        <taxon>Bacteria</taxon>
        <taxon>Pseudomonadati</taxon>
        <taxon>Bacteroidota</taxon>
        <taxon>Flavobacteriia</taxon>
        <taxon>Flavobacteriales</taxon>
        <taxon>Flavobacteriaceae</taxon>
        <taxon>Neptunitalea</taxon>
    </lineage>
</organism>
<dbReference type="RefSeq" id="WP_281754244.1">
    <property type="nucleotide sequence ID" value="NZ_BRVP01000011.1"/>
</dbReference>
<dbReference type="InterPro" id="IPR005025">
    <property type="entry name" value="FMN_Rdtase-like_dom"/>
</dbReference>
<dbReference type="Gene3D" id="3.40.50.360">
    <property type="match status" value="1"/>
</dbReference>
<dbReference type="SUPFAM" id="SSF52218">
    <property type="entry name" value="Flavoproteins"/>
    <property type="match status" value="1"/>
</dbReference>
<dbReference type="PANTHER" id="PTHR30543">
    <property type="entry name" value="CHROMATE REDUCTASE"/>
    <property type="match status" value="1"/>
</dbReference>
<protein>
    <recommendedName>
        <fullName evidence="1">NADPH-dependent FMN reductase-like domain-containing protein</fullName>
    </recommendedName>
</protein>
<proteinExistence type="predicted"/>
<comment type="caution">
    <text evidence="2">The sequence shown here is derived from an EMBL/GenBank/DDBJ whole genome shotgun (WGS) entry which is preliminary data.</text>
</comment>
<name>A0A9W6B8E9_9FLAO</name>
<evidence type="ECO:0000313" key="2">
    <source>
        <dbReference type="EMBL" id="GLB52753.1"/>
    </source>
</evidence>
<evidence type="ECO:0000259" key="1">
    <source>
        <dbReference type="Pfam" id="PF03358"/>
    </source>
</evidence>
<dbReference type="GO" id="GO:0016491">
    <property type="term" value="F:oxidoreductase activity"/>
    <property type="evidence" value="ECO:0007669"/>
    <property type="project" value="InterPro"/>
</dbReference>
<keyword evidence="3" id="KW-1185">Reference proteome</keyword>
<dbReference type="AlphaFoldDB" id="A0A9W6B8E9"/>
<sequence>MSINKKKILAISGSTRKNATNQKILEFIAGKFSDILDIEIYDGVDKLPHFNTELDDDHLPKEVFQFREKIEKSDGILFCTPEYIFSLPGSLKNAIEWNVSTRLFANKPVAIIVASASGEKAFESLGLILETIEAKIPLESRLLIQGAKGKVNLDGSITDKNMLQEIDHLLSSFLKSMI</sequence>
<dbReference type="PANTHER" id="PTHR30543:SF21">
    <property type="entry name" value="NAD(P)H-DEPENDENT FMN REDUCTASE LOT6"/>
    <property type="match status" value="1"/>
</dbReference>
<feature type="domain" description="NADPH-dependent FMN reductase-like" evidence="1">
    <location>
        <begin position="7"/>
        <end position="133"/>
    </location>
</feature>
<reference evidence="2" key="1">
    <citation type="submission" date="2022-07" db="EMBL/GenBank/DDBJ databases">
        <title>Taxonomy of Novel Oxalotrophic and Methylotrophic Bacteria.</title>
        <authorList>
            <person name="Sahin N."/>
            <person name="Tani A."/>
        </authorList>
    </citation>
    <scope>NUCLEOTIDE SEQUENCE</scope>
    <source>
        <strain evidence="2">AM327</strain>
    </source>
</reference>
<dbReference type="GO" id="GO:0010181">
    <property type="term" value="F:FMN binding"/>
    <property type="evidence" value="ECO:0007669"/>
    <property type="project" value="TreeGrafter"/>
</dbReference>